<evidence type="ECO:0000313" key="1">
    <source>
        <dbReference type="EMBL" id="GIZ00265.1"/>
    </source>
</evidence>
<reference evidence="1 2" key="1">
    <citation type="submission" date="2021-06" db="EMBL/GenBank/DDBJ databases">
        <title>Caerostris extrusa draft genome.</title>
        <authorList>
            <person name="Kono N."/>
            <person name="Arakawa K."/>
        </authorList>
    </citation>
    <scope>NUCLEOTIDE SEQUENCE [LARGE SCALE GENOMIC DNA]</scope>
</reference>
<organism evidence="1 2">
    <name type="scientific">Caerostris extrusa</name>
    <name type="common">Bark spider</name>
    <name type="synonym">Caerostris bankana</name>
    <dbReference type="NCBI Taxonomy" id="172846"/>
    <lineage>
        <taxon>Eukaryota</taxon>
        <taxon>Metazoa</taxon>
        <taxon>Ecdysozoa</taxon>
        <taxon>Arthropoda</taxon>
        <taxon>Chelicerata</taxon>
        <taxon>Arachnida</taxon>
        <taxon>Araneae</taxon>
        <taxon>Araneomorphae</taxon>
        <taxon>Entelegynae</taxon>
        <taxon>Araneoidea</taxon>
        <taxon>Araneidae</taxon>
        <taxon>Caerostris</taxon>
    </lineage>
</organism>
<proteinExistence type="predicted"/>
<accession>A0AAV4Y281</accession>
<keyword evidence="2" id="KW-1185">Reference proteome</keyword>
<sequence>MEISRYTAYLPLLNNFKVKYKELRATSRVVNDDILFFCSAFEARNSLKENFLFEYYIIFGPLPWVDSRANKNSFVEGLEECEKKNSIKLLVFDFYGVSWRNRINPSNILIFVFKWRKVCVSERGGIEIALGICRRRMH</sequence>
<protein>
    <submittedName>
        <fullName evidence="1">Uncharacterized protein</fullName>
    </submittedName>
</protein>
<dbReference type="Proteomes" id="UP001054945">
    <property type="component" value="Unassembled WGS sequence"/>
</dbReference>
<name>A0AAV4Y281_CAEEX</name>
<gene>
    <name evidence="1" type="ORF">CEXT_422731</name>
</gene>
<dbReference type="AlphaFoldDB" id="A0AAV4Y281"/>
<evidence type="ECO:0000313" key="2">
    <source>
        <dbReference type="Proteomes" id="UP001054945"/>
    </source>
</evidence>
<comment type="caution">
    <text evidence="1">The sequence shown here is derived from an EMBL/GenBank/DDBJ whole genome shotgun (WGS) entry which is preliminary data.</text>
</comment>
<dbReference type="EMBL" id="BPLR01001142">
    <property type="protein sequence ID" value="GIZ00265.1"/>
    <property type="molecule type" value="Genomic_DNA"/>
</dbReference>